<name>A0ABP0ZE34_9ROSI</name>
<gene>
    <name evidence="2" type="ORF">CITCOLO1_LOCUS22073</name>
</gene>
<keyword evidence="1" id="KW-0472">Membrane</keyword>
<evidence type="ECO:0000313" key="3">
    <source>
        <dbReference type="Proteomes" id="UP001642487"/>
    </source>
</evidence>
<organism evidence="2 3">
    <name type="scientific">Citrullus colocynthis</name>
    <name type="common">colocynth</name>
    <dbReference type="NCBI Taxonomy" id="252529"/>
    <lineage>
        <taxon>Eukaryota</taxon>
        <taxon>Viridiplantae</taxon>
        <taxon>Streptophyta</taxon>
        <taxon>Embryophyta</taxon>
        <taxon>Tracheophyta</taxon>
        <taxon>Spermatophyta</taxon>
        <taxon>Magnoliopsida</taxon>
        <taxon>eudicotyledons</taxon>
        <taxon>Gunneridae</taxon>
        <taxon>Pentapetalae</taxon>
        <taxon>rosids</taxon>
        <taxon>fabids</taxon>
        <taxon>Cucurbitales</taxon>
        <taxon>Cucurbitaceae</taxon>
        <taxon>Benincaseae</taxon>
        <taxon>Citrullus</taxon>
    </lineage>
</organism>
<evidence type="ECO:0000313" key="2">
    <source>
        <dbReference type="EMBL" id="CAK9329601.1"/>
    </source>
</evidence>
<proteinExistence type="predicted"/>
<dbReference type="Proteomes" id="UP001642487">
    <property type="component" value="Chromosome 9"/>
</dbReference>
<dbReference type="EMBL" id="OZ021743">
    <property type="protein sequence ID" value="CAK9329601.1"/>
    <property type="molecule type" value="Genomic_DNA"/>
</dbReference>
<sequence>MHLGVPLSQNMSPPQQLVVELSLPSQTRSSCGVQSVVRDGHSFGRIYRLTIGNPFLVAINMLIRFGVVFGKILVRLRFEYSRESSCCQANLRVIVKAILVGGSIWEILKLKGLDCFVDLSLSNNVACFSSMSVVSSSTTLSRPAPAQKACLASFSCY</sequence>
<keyword evidence="3" id="KW-1185">Reference proteome</keyword>
<accession>A0ABP0ZE34</accession>
<protein>
    <submittedName>
        <fullName evidence="2">Uncharacterized protein</fullName>
    </submittedName>
</protein>
<keyword evidence="1" id="KW-1133">Transmembrane helix</keyword>
<feature type="transmembrane region" description="Helical" evidence="1">
    <location>
        <begin position="55"/>
        <end position="74"/>
    </location>
</feature>
<reference evidence="2 3" key="1">
    <citation type="submission" date="2024-03" db="EMBL/GenBank/DDBJ databases">
        <authorList>
            <person name="Gkanogiannis A."/>
            <person name="Becerra Lopez-Lavalle L."/>
        </authorList>
    </citation>
    <scope>NUCLEOTIDE SEQUENCE [LARGE SCALE GENOMIC DNA]</scope>
</reference>
<evidence type="ECO:0000256" key="1">
    <source>
        <dbReference type="SAM" id="Phobius"/>
    </source>
</evidence>
<keyword evidence="1" id="KW-0812">Transmembrane</keyword>